<dbReference type="PROSITE" id="PS50975">
    <property type="entry name" value="ATP_GRASP"/>
    <property type="match status" value="1"/>
</dbReference>
<feature type="domain" description="ATP-grasp" evidence="6">
    <location>
        <begin position="119"/>
        <end position="315"/>
    </location>
</feature>
<dbReference type="SMART" id="SM01209">
    <property type="entry name" value="GARS_A"/>
    <property type="match status" value="1"/>
</dbReference>
<keyword evidence="4 5" id="KW-0067">ATP-binding</keyword>
<gene>
    <name evidence="7" type="ORF">rosag_20650</name>
</gene>
<keyword evidence="3" id="KW-0658">Purine biosynthesis</keyword>
<dbReference type="GO" id="GO:0006164">
    <property type="term" value="P:purine nucleotide biosynthetic process"/>
    <property type="evidence" value="ECO:0007669"/>
    <property type="project" value="UniProtKB-KW"/>
</dbReference>
<evidence type="ECO:0000256" key="2">
    <source>
        <dbReference type="ARBA" id="ARBA00022741"/>
    </source>
</evidence>
<reference evidence="7" key="1">
    <citation type="submission" date="2022-08" db="EMBL/GenBank/DDBJ databases">
        <title>Draft genome sequencing of Roseisolibacter agri AW1220.</title>
        <authorList>
            <person name="Tobiishi Y."/>
            <person name="Tonouchi A."/>
        </authorList>
    </citation>
    <scope>NUCLEOTIDE SEQUENCE</scope>
    <source>
        <strain evidence="7">AW1220</strain>
    </source>
</reference>
<evidence type="ECO:0000256" key="4">
    <source>
        <dbReference type="ARBA" id="ARBA00022840"/>
    </source>
</evidence>
<dbReference type="SUPFAM" id="SSF56059">
    <property type="entry name" value="Glutathione synthetase ATP-binding domain-like"/>
    <property type="match status" value="1"/>
</dbReference>
<dbReference type="InterPro" id="IPR003135">
    <property type="entry name" value="ATP-grasp_carboxylate-amine"/>
</dbReference>
<dbReference type="Gene3D" id="3.30.1490.20">
    <property type="entry name" value="ATP-grasp fold, A domain"/>
    <property type="match status" value="1"/>
</dbReference>
<dbReference type="Gene3D" id="3.30.470.20">
    <property type="entry name" value="ATP-grasp fold, B domain"/>
    <property type="match status" value="1"/>
</dbReference>
<keyword evidence="8" id="KW-1185">Reference proteome</keyword>
<dbReference type="GO" id="GO:0016874">
    <property type="term" value="F:ligase activity"/>
    <property type="evidence" value="ECO:0007669"/>
    <property type="project" value="UniProtKB-KW"/>
</dbReference>
<dbReference type="RefSeq" id="WP_284350007.1">
    <property type="nucleotide sequence ID" value="NZ_BRXS01000003.1"/>
</dbReference>
<dbReference type="GO" id="GO:0005524">
    <property type="term" value="F:ATP binding"/>
    <property type="evidence" value="ECO:0007669"/>
    <property type="project" value="UniProtKB-UniRule"/>
</dbReference>
<accession>A0AA37Q6F7</accession>
<evidence type="ECO:0000313" key="8">
    <source>
        <dbReference type="Proteomes" id="UP001161325"/>
    </source>
</evidence>
<sequence length="408" mass="44519">MPTVLFAAPLFSESASRMVRAIGSLPDVRLGVITQDPAEQADDATRRALHAHWRIDDVCDPGQLRWAIDALIQRLGRPDVLFGAYEQLQVPLAEERERLGIPGLSSEAARNFRDKARMKEVLRAAGLPCARHGLAGTPAEAHAFAQATGFPLVVKPPAGAGSQATFRANDPHELAAALDAAPPSPERPVLLEEFVVGDEHSLETISIGGRAVWHSLTRYYPNPLEVLRNPWIQWCVVLPREVDDARFDDIRQVGADALRALGMTTGLSHMEWFRRRDGSVAIGEVGARPPGAQITTLVSRATDTDFVRAWAELMVFGTFTPPTRKYAAGIAYLRGQGNGSGVVRAVHGLDRLSDATRSLATDWQLPPLGAPPRSTYEGDGWVLVRHPDTSIVNRALQEIIENVRVEVS</sequence>
<dbReference type="EMBL" id="BRXS01000003">
    <property type="protein sequence ID" value="GLC25552.1"/>
    <property type="molecule type" value="Genomic_DNA"/>
</dbReference>
<dbReference type="InterPro" id="IPR011761">
    <property type="entry name" value="ATP-grasp"/>
</dbReference>
<dbReference type="GO" id="GO:0046872">
    <property type="term" value="F:metal ion binding"/>
    <property type="evidence" value="ECO:0007669"/>
    <property type="project" value="InterPro"/>
</dbReference>
<dbReference type="PANTHER" id="PTHR43585:SF2">
    <property type="entry name" value="ATP-GRASP ENZYME FSQD"/>
    <property type="match status" value="1"/>
</dbReference>
<dbReference type="PANTHER" id="PTHR43585">
    <property type="entry name" value="FUMIPYRROLE BIOSYNTHESIS PROTEIN C"/>
    <property type="match status" value="1"/>
</dbReference>
<dbReference type="AlphaFoldDB" id="A0AA37Q6F7"/>
<evidence type="ECO:0000259" key="6">
    <source>
        <dbReference type="PROSITE" id="PS50975"/>
    </source>
</evidence>
<dbReference type="Proteomes" id="UP001161325">
    <property type="component" value="Unassembled WGS sequence"/>
</dbReference>
<name>A0AA37Q6F7_9BACT</name>
<organism evidence="7 8">
    <name type="scientific">Roseisolibacter agri</name>
    <dbReference type="NCBI Taxonomy" id="2014610"/>
    <lineage>
        <taxon>Bacteria</taxon>
        <taxon>Pseudomonadati</taxon>
        <taxon>Gemmatimonadota</taxon>
        <taxon>Gemmatimonadia</taxon>
        <taxon>Gemmatimonadales</taxon>
        <taxon>Gemmatimonadaceae</taxon>
        <taxon>Roseisolibacter</taxon>
    </lineage>
</organism>
<dbReference type="Pfam" id="PF02222">
    <property type="entry name" value="ATP-grasp"/>
    <property type="match status" value="1"/>
</dbReference>
<protein>
    <submittedName>
        <fullName evidence="7">Carboxylate--amine ligase</fullName>
    </submittedName>
</protein>
<dbReference type="Gene3D" id="3.40.50.20">
    <property type="match status" value="1"/>
</dbReference>
<evidence type="ECO:0000256" key="3">
    <source>
        <dbReference type="ARBA" id="ARBA00022755"/>
    </source>
</evidence>
<evidence type="ECO:0000313" key="7">
    <source>
        <dbReference type="EMBL" id="GLC25552.1"/>
    </source>
</evidence>
<evidence type="ECO:0000256" key="5">
    <source>
        <dbReference type="PROSITE-ProRule" id="PRU00409"/>
    </source>
</evidence>
<dbReference type="InterPro" id="IPR013815">
    <property type="entry name" value="ATP_grasp_subdomain_1"/>
</dbReference>
<proteinExistence type="predicted"/>
<keyword evidence="2 5" id="KW-0547">Nucleotide-binding</keyword>
<keyword evidence="1 7" id="KW-0436">Ligase</keyword>
<dbReference type="InterPro" id="IPR052032">
    <property type="entry name" value="ATP-dep_AA_Ligase"/>
</dbReference>
<comment type="caution">
    <text evidence="7">The sequence shown here is derived from an EMBL/GenBank/DDBJ whole genome shotgun (WGS) entry which is preliminary data.</text>
</comment>
<evidence type="ECO:0000256" key="1">
    <source>
        <dbReference type="ARBA" id="ARBA00022598"/>
    </source>
</evidence>